<evidence type="ECO:0000256" key="1">
    <source>
        <dbReference type="ARBA" id="ARBA00010617"/>
    </source>
</evidence>
<keyword evidence="6 7" id="KW-0503">Monooxygenase</keyword>
<reference evidence="8" key="1">
    <citation type="journal article" date="2014" name="Int. J. Syst. Evol. Microbiol.">
        <title>Complete genome sequence of Corynebacterium casei LMG S-19264T (=DSM 44701T), isolated from a smear-ripened cheese.</title>
        <authorList>
            <consortium name="US DOE Joint Genome Institute (JGI-PGF)"/>
            <person name="Walter F."/>
            <person name="Albersmeier A."/>
            <person name="Kalinowski J."/>
            <person name="Ruckert C."/>
        </authorList>
    </citation>
    <scope>NUCLEOTIDE SEQUENCE</scope>
    <source>
        <strain evidence="8">JCM 13064</strain>
    </source>
</reference>
<protein>
    <submittedName>
        <fullName evidence="8">Cytochrome P450</fullName>
    </submittedName>
</protein>
<dbReference type="PRINTS" id="PR00359">
    <property type="entry name" value="BP450"/>
</dbReference>
<dbReference type="Pfam" id="PF00067">
    <property type="entry name" value="p450"/>
    <property type="match status" value="2"/>
</dbReference>
<accession>A0A917R5B2</accession>
<evidence type="ECO:0000256" key="7">
    <source>
        <dbReference type="RuleBase" id="RU000461"/>
    </source>
</evidence>
<keyword evidence="9" id="KW-1185">Reference proteome</keyword>
<dbReference type="InterPro" id="IPR036396">
    <property type="entry name" value="Cyt_P450_sf"/>
</dbReference>
<evidence type="ECO:0000313" key="8">
    <source>
        <dbReference type="EMBL" id="GGK91080.1"/>
    </source>
</evidence>
<dbReference type="GO" id="GO:0004497">
    <property type="term" value="F:monooxygenase activity"/>
    <property type="evidence" value="ECO:0007669"/>
    <property type="project" value="UniProtKB-KW"/>
</dbReference>
<dbReference type="Proteomes" id="UP000645217">
    <property type="component" value="Unassembled WGS sequence"/>
</dbReference>
<evidence type="ECO:0000256" key="3">
    <source>
        <dbReference type="ARBA" id="ARBA00022723"/>
    </source>
</evidence>
<evidence type="ECO:0000313" key="9">
    <source>
        <dbReference type="Proteomes" id="UP000645217"/>
    </source>
</evidence>
<dbReference type="Gene3D" id="1.10.630.10">
    <property type="entry name" value="Cytochrome P450"/>
    <property type="match status" value="1"/>
</dbReference>
<evidence type="ECO:0000256" key="5">
    <source>
        <dbReference type="ARBA" id="ARBA00023004"/>
    </source>
</evidence>
<dbReference type="SUPFAM" id="SSF48264">
    <property type="entry name" value="Cytochrome P450"/>
    <property type="match status" value="1"/>
</dbReference>
<evidence type="ECO:0000256" key="6">
    <source>
        <dbReference type="ARBA" id="ARBA00023033"/>
    </source>
</evidence>
<evidence type="ECO:0000256" key="4">
    <source>
        <dbReference type="ARBA" id="ARBA00023002"/>
    </source>
</evidence>
<keyword evidence="4 7" id="KW-0560">Oxidoreductase</keyword>
<dbReference type="EMBL" id="BMNT01000019">
    <property type="protein sequence ID" value="GGK91080.1"/>
    <property type="molecule type" value="Genomic_DNA"/>
</dbReference>
<keyword evidence="2 7" id="KW-0349">Heme</keyword>
<evidence type="ECO:0000256" key="2">
    <source>
        <dbReference type="ARBA" id="ARBA00022617"/>
    </source>
</evidence>
<organism evidence="8 9">
    <name type="scientific">Sphaerisporangium melleum</name>
    <dbReference type="NCBI Taxonomy" id="321316"/>
    <lineage>
        <taxon>Bacteria</taxon>
        <taxon>Bacillati</taxon>
        <taxon>Actinomycetota</taxon>
        <taxon>Actinomycetes</taxon>
        <taxon>Streptosporangiales</taxon>
        <taxon>Streptosporangiaceae</taxon>
        <taxon>Sphaerisporangium</taxon>
    </lineage>
</organism>
<dbReference type="CDD" id="cd11029">
    <property type="entry name" value="CYP107-like"/>
    <property type="match status" value="1"/>
</dbReference>
<comment type="caution">
    <text evidence="8">The sequence shown here is derived from an EMBL/GenBank/DDBJ whole genome shotgun (WGS) entry which is preliminary data.</text>
</comment>
<dbReference type="PROSITE" id="PS00086">
    <property type="entry name" value="CYTOCHROME_P450"/>
    <property type="match status" value="1"/>
</dbReference>
<dbReference type="InterPro" id="IPR002397">
    <property type="entry name" value="Cyt_P450_B"/>
</dbReference>
<gene>
    <name evidence="8" type="ORF">GCM10007964_37180</name>
</gene>
<dbReference type="PANTHER" id="PTHR46696">
    <property type="entry name" value="P450, PUTATIVE (EUROFUNG)-RELATED"/>
    <property type="match status" value="1"/>
</dbReference>
<dbReference type="InterPro" id="IPR001128">
    <property type="entry name" value="Cyt_P450"/>
</dbReference>
<proteinExistence type="inferred from homology"/>
<dbReference type="PANTHER" id="PTHR46696:SF1">
    <property type="entry name" value="CYTOCHROME P450 YJIB-RELATED"/>
    <property type="match status" value="1"/>
</dbReference>
<dbReference type="GO" id="GO:0020037">
    <property type="term" value="F:heme binding"/>
    <property type="evidence" value="ECO:0007669"/>
    <property type="project" value="InterPro"/>
</dbReference>
<sequence>MESLMENRCPVALDITGKDIHAEAEHLRSLGPATLIELPGGVTAWAITEYETLRKVLTDPRVTKSARAHWPAFTSGEIRPDWELISWVAMDNISTSWGADHKRLRRLVGKAFTPRRIDAIRPLIVQLTNEILDGLAAAGPDAVVDLRAQFAYPLPARLVADIIGMDETALAKTAPVINMMVDTTVSPEVAHSILMGWRDAMSEFIASKRANPAEDITSDLIAARDDEDGGKLTEGELTDTIFAILGAGSETTINFLSNAVTNLLTHPDQLALVKSGEKSWDDVMEEVLRAEAPLASLPLRFAADDIELDGVLIRKGDPILVNYLAAGRDPKVHGETACEFDITRADKEHISFGYGPHYCLGAGIARLVGAIGLSTLFERFPDISLAVPAEELQPLPTFIMNGHRSLPVRLHARVPAEAH</sequence>
<dbReference type="GO" id="GO:0016705">
    <property type="term" value="F:oxidoreductase activity, acting on paired donors, with incorporation or reduction of molecular oxygen"/>
    <property type="evidence" value="ECO:0007669"/>
    <property type="project" value="InterPro"/>
</dbReference>
<reference evidence="8" key="2">
    <citation type="submission" date="2020-09" db="EMBL/GenBank/DDBJ databases">
        <authorList>
            <person name="Sun Q."/>
            <person name="Ohkuma M."/>
        </authorList>
    </citation>
    <scope>NUCLEOTIDE SEQUENCE</scope>
    <source>
        <strain evidence="8">JCM 13064</strain>
    </source>
</reference>
<keyword evidence="5 7" id="KW-0408">Iron</keyword>
<keyword evidence="3 7" id="KW-0479">Metal-binding</keyword>
<dbReference type="FunFam" id="1.10.630.10:FF:000018">
    <property type="entry name" value="Cytochrome P450 monooxygenase"/>
    <property type="match status" value="1"/>
</dbReference>
<dbReference type="GO" id="GO:0005506">
    <property type="term" value="F:iron ion binding"/>
    <property type="evidence" value="ECO:0007669"/>
    <property type="project" value="InterPro"/>
</dbReference>
<dbReference type="AlphaFoldDB" id="A0A917R5B2"/>
<dbReference type="InterPro" id="IPR017972">
    <property type="entry name" value="Cyt_P450_CS"/>
</dbReference>
<name>A0A917R5B2_9ACTN</name>
<comment type="similarity">
    <text evidence="1 7">Belongs to the cytochrome P450 family.</text>
</comment>